<name>A0A4Z0QWP4_9FIRM</name>
<comment type="similarity">
    <text evidence="1">Belongs to the ABC transporter superfamily.</text>
</comment>
<dbReference type="InterPro" id="IPR003593">
    <property type="entry name" value="AAA+_ATPase"/>
</dbReference>
<dbReference type="AlphaFoldDB" id="A0A4Z0QWP4"/>
<dbReference type="GO" id="GO:0016887">
    <property type="term" value="F:ATP hydrolysis activity"/>
    <property type="evidence" value="ECO:0007669"/>
    <property type="project" value="InterPro"/>
</dbReference>
<keyword evidence="3" id="KW-0547">Nucleotide-binding</keyword>
<evidence type="ECO:0000256" key="1">
    <source>
        <dbReference type="ARBA" id="ARBA00005417"/>
    </source>
</evidence>
<dbReference type="Gene3D" id="3.40.50.300">
    <property type="entry name" value="P-loop containing nucleotide triphosphate hydrolases"/>
    <property type="match status" value="1"/>
</dbReference>
<evidence type="ECO:0000256" key="4">
    <source>
        <dbReference type="ARBA" id="ARBA00022840"/>
    </source>
</evidence>
<evidence type="ECO:0000259" key="6">
    <source>
        <dbReference type="PROSITE" id="PS50893"/>
    </source>
</evidence>
<dbReference type="PANTHER" id="PTHR43335">
    <property type="entry name" value="ABC TRANSPORTER, ATP-BINDING PROTEIN"/>
    <property type="match status" value="1"/>
</dbReference>
<dbReference type="InterPro" id="IPR027417">
    <property type="entry name" value="P-loop_NTPase"/>
</dbReference>
<keyword evidence="8" id="KW-1185">Reference proteome</keyword>
<dbReference type="InterPro" id="IPR003439">
    <property type="entry name" value="ABC_transporter-like_ATP-bd"/>
</dbReference>
<dbReference type="OrthoDB" id="1805624at2"/>
<dbReference type="PROSITE" id="PS50893">
    <property type="entry name" value="ABC_TRANSPORTER_2"/>
    <property type="match status" value="1"/>
</dbReference>
<feature type="region of interest" description="Disordered" evidence="5">
    <location>
        <begin position="282"/>
        <end position="301"/>
    </location>
</feature>
<dbReference type="Proteomes" id="UP000298460">
    <property type="component" value="Unassembled WGS sequence"/>
</dbReference>
<dbReference type="SMART" id="SM00382">
    <property type="entry name" value="AAA"/>
    <property type="match status" value="1"/>
</dbReference>
<evidence type="ECO:0000313" key="8">
    <source>
        <dbReference type="Proteomes" id="UP000298460"/>
    </source>
</evidence>
<evidence type="ECO:0000256" key="5">
    <source>
        <dbReference type="SAM" id="MobiDB-lite"/>
    </source>
</evidence>
<dbReference type="PROSITE" id="PS00211">
    <property type="entry name" value="ABC_TRANSPORTER_1"/>
    <property type="match status" value="1"/>
</dbReference>
<evidence type="ECO:0000256" key="3">
    <source>
        <dbReference type="ARBA" id="ARBA00022741"/>
    </source>
</evidence>
<keyword evidence="4 7" id="KW-0067">ATP-binding</keyword>
<gene>
    <name evidence="7" type="ORF">E4K67_29150</name>
</gene>
<protein>
    <submittedName>
        <fullName evidence="7">ABC transporter ATP-binding protein</fullName>
    </submittedName>
</protein>
<dbReference type="RefSeq" id="WP_135553175.1">
    <property type="nucleotide sequence ID" value="NZ_SPQQ01000032.1"/>
</dbReference>
<comment type="caution">
    <text evidence="7">The sequence shown here is derived from an EMBL/GenBank/DDBJ whole genome shotgun (WGS) entry which is preliminary data.</text>
</comment>
<dbReference type="InterPro" id="IPR017871">
    <property type="entry name" value="ABC_transporter-like_CS"/>
</dbReference>
<evidence type="ECO:0000256" key="2">
    <source>
        <dbReference type="ARBA" id="ARBA00022448"/>
    </source>
</evidence>
<dbReference type="CDD" id="cd03230">
    <property type="entry name" value="ABC_DR_subfamily_A"/>
    <property type="match status" value="1"/>
</dbReference>
<proteinExistence type="inferred from homology"/>
<dbReference type="PANTHER" id="PTHR43335:SF11">
    <property type="entry name" value="ABC TRANSPORTER RELATED"/>
    <property type="match status" value="1"/>
</dbReference>
<reference evidence="7 8" key="1">
    <citation type="submission" date="2019-03" db="EMBL/GenBank/DDBJ databases">
        <title>Draft Genome Sequence of Desulfosporosinus fructosivorans Strain 63.6F, Isolated from Marine Sediment in the Baltic Sea.</title>
        <authorList>
            <person name="Hausmann B."/>
            <person name="Vandieken V."/>
            <person name="Pjevac P."/>
            <person name="Schreck K."/>
            <person name="Herbold C.W."/>
            <person name="Loy A."/>
        </authorList>
    </citation>
    <scope>NUCLEOTIDE SEQUENCE [LARGE SCALE GENOMIC DNA]</scope>
    <source>
        <strain evidence="7 8">63.6F</strain>
    </source>
</reference>
<sequence>MIECRTISKKFGAFKALENVSFSIPSKKCYGFLGQNGAGKTTVLRMLVGLLRPDQGEIFVAGHSLLTERQQVQRLCGYLPQRPEFYPWLSGEEFLRLSAELVGVPARQAKKAAGKYLDIVGLADFARRRVGKYSGGMQQRLGLAAALIGDPPVLLLDEPVSALDPQGRDSMFSLLKKLKQEKTIFLSSHILHDIEQVCDGVVIIHKGQIKALGTMPELLEQSGESIVRAQVHFEVDGRMMNQLQAEFSGAMQGIGIPVSNVAWQEQGLEQLFYKVVKQAEEEQHQNSSTGHGGARDGNMAR</sequence>
<dbReference type="EMBL" id="SPQQ01000032">
    <property type="protein sequence ID" value="TGE34729.1"/>
    <property type="molecule type" value="Genomic_DNA"/>
</dbReference>
<dbReference type="GO" id="GO:0005524">
    <property type="term" value="F:ATP binding"/>
    <property type="evidence" value="ECO:0007669"/>
    <property type="project" value="UniProtKB-KW"/>
</dbReference>
<accession>A0A4Z0QWP4</accession>
<dbReference type="Pfam" id="PF00005">
    <property type="entry name" value="ABC_tran"/>
    <property type="match status" value="1"/>
</dbReference>
<dbReference type="SUPFAM" id="SSF52540">
    <property type="entry name" value="P-loop containing nucleoside triphosphate hydrolases"/>
    <property type="match status" value="1"/>
</dbReference>
<organism evidence="7 8">
    <name type="scientific">Desulfosporosinus fructosivorans</name>
    <dbReference type="NCBI Taxonomy" id="2018669"/>
    <lineage>
        <taxon>Bacteria</taxon>
        <taxon>Bacillati</taxon>
        <taxon>Bacillota</taxon>
        <taxon>Clostridia</taxon>
        <taxon>Eubacteriales</taxon>
        <taxon>Desulfitobacteriaceae</taxon>
        <taxon>Desulfosporosinus</taxon>
    </lineage>
</organism>
<evidence type="ECO:0000313" key="7">
    <source>
        <dbReference type="EMBL" id="TGE34729.1"/>
    </source>
</evidence>
<feature type="domain" description="ABC transporter" evidence="6">
    <location>
        <begin position="2"/>
        <end position="231"/>
    </location>
</feature>
<keyword evidence="2" id="KW-0813">Transport</keyword>